<dbReference type="Gene3D" id="3.30.720.50">
    <property type="match status" value="1"/>
</dbReference>
<dbReference type="InterPro" id="IPR043472">
    <property type="entry name" value="Macro_dom-like"/>
</dbReference>
<feature type="domain" description="PARP catalytic" evidence="9">
    <location>
        <begin position="695"/>
        <end position="798"/>
    </location>
</feature>
<evidence type="ECO:0000256" key="2">
    <source>
        <dbReference type="ARBA" id="ARBA00022676"/>
    </source>
</evidence>
<dbReference type="PROSITE" id="PS50918">
    <property type="entry name" value="WWE"/>
    <property type="match status" value="1"/>
</dbReference>
<feature type="domain" description="WWE" evidence="8">
    <location>
        <begin position="603"/>
        <end position="679"/>
    </location>
</feature>
<feature type="compositionally biased region" description="Basic residues" evidence="7">
    <location>
        <begin position="27"/>
        <end position="36"/>
    </location>
</feature>
<keyword evidence="2 6" id="KW-0328">Glycosyltransferase</keyword>
<dbReference type="Pfam" id="PF01661">
    <property type="entry name" value="Macro"/>
    <property type="match status" value="2"/>
</dbReference>
<feature type="compositionally biased region" description="Low complexity" evidence="7">
    <location>
        <begin position="238"/>
        <end position="250"/>
    </location>
</feature>
<evidence type="ECO:0000313" key="11">
    <source>
        <dbReference type="EMBL" id="KAJ7385190.1"/>
    </source>
</evidence>
<evidence type="ECO:0000259" key="10">
    <source>
        <dbReference type="PROSITE" id="PS51154"/>
    </source>
</evidence>
<organism evidence="11 12">
    <name type="scientific">Desmophyllum pertusum</name>
    <dbReference type="NCBI Taxonomy" id="174260"/>
    <lineage>
        <taxon>Eukaryota</taxon>
        <taxon>Metazoa</taxon>
        <taxon>Cnidaria</taxon>
        <taxon>Anthozoa</taxon>
        <taxon>Hexacorallia</taxon>
        <taxon>Scleractinia</taxon>
        <taxon>Caryophylliina</taxon>
        <taxon>Caryophylliidae</taxon>
        <taxon>Desmophyllum</taxon>
    </lineage>
</organism>
<dbReference type="GO" id="GO:0005634">
    <property type="term" value="C:nucleus"/>
    <property type="evidence" value="ECO:0007669"/>
    <property type="project" value="UniProtKB-SubCell"/>
</dbReference>
<dbReference type="SUPFAM" id="SSF56399">
    <property type="entry name" value="ADP-ribosylation"/>
    <property type="match status" value="1"/>
</dbReference>
<proteinExistence type="predicted"/>
<dbReference type="Proteomes" id="UP001163046">
    <property type="component" value="Unassembled WGS sequence"/>
</dbReference>
<keyword evidence="4 6" id="KW-0520">NAD</keyword>
<accession>A0A9W9ZPP0</accession>
<dbReference type="EMBL" id="MU825882">
    <property type="protein sequence ID" value="KAJ7385190.1"/>
    <property type="molecule type" value="Genomic_DNA"/>
</dbReference>
<dbReference type="AlphaFoldDB" id="A0A9W9ZPP0"/>
<gene>
    <name evidence="11" type="primary">PARP14_14</name>
    <name evidence="11" type="ORF">OS493_017567</name>
</gene>
<keyword evidence="3 6" id="KW-0808">Transferase</keyword>
<evidence type="ECO:0000313" key="12">
    <source>
        <dbReference type="Proteomes" id="UP001163046"/>
    </source>
</evidence>
<comment type="caution">
    <text evidence="11">The sequence shown here is derived from an EMBL/GenBank/DDBJ whole genome shotgun (WGS) entry which is preliminary data.</text>
</comment>
<dbReference type="PANTHER" id="PTHR14453">
    <property type="entry name" value="PARP/ZINC FINGER CCCH TYPE DOMAIN CONTAINING PROTEIN"/>
    <property type="match status" value="1"/>
</dbReference>
<dbReference type="GO" id="GO:1990404">
    <property type="term" value="F:NAD+-protein mono-ADP-ribosyltransferase activity"/>
    <property type="evidence" value="ECO:0007669"/>
    <property type="project" value="TreeGrafter"/>
</dbReference>
<reference evidence="11" key="1">
    <citation type="submission" date="2023-01" db="EMBL/GenBank/DDBJ databases">
        <title>Genome assembly of the deep-sea coral Lophelia pertusa.</title>
        <authorList>
            <person name="Herrera S."/>
            <person name="Cordes E."/>
        </authorList>
    </citation>
    <scope>NUCLEOTIDE SEQUENCE</scope>
    <source>
        <strain evidence="11">USNM1676648</strain>
        <tissue evidence="11">Polyp</tissue>
    </source>
</reference>
<evidence type="ECO:0000259" key="8">
    <source>
        <dbReference type="PROSITE" id="PS50918"/>
    </source>
</evidence>
<dbReference type="PROSITE" id="PS51154">
    <property type="entry name" value="MACRO"/>
    <property type="match status" value="2"/>
</dbReference>
<sequence length="798" mass="86462">MAFVKEMDSRFLQDPNYQTSSDSKVKFNPRKGKGRNRSTPSSPPAVSVSPDIPNVIETPEGQNWFLWPVDSIVNSTSSDLDLGRNASAKALSAAAGPKLQQECKTIGKVNTGDIVVTSGANLKCKHVFHTSCASWENGNGEQVLRGIVKKCLNEAQKRSLSSIAIPAIGTGNLGFPHDRVAAASVDEVLTFSTNNPNSTLKEVHLVVYDKDLSSVQAFRTELQNRNGSKAGLAPPPAATAAAPAPAAPAAKRGSKKRHGSRGVTTKRSVPEASTGVDDTFERVSEVLDPLKPEITIGSVTVQAETGDITKEISDAIATLSNDQLDVALGGGVGKAILNAGGPTIQAECSSLGSQLPGSIAVTGAGKLQTKKIYHMVPDHKISMPSIKDCIAECLRKADSDGLTSISFPAVGTGNIQKGAKEAAEGMMTAISKFACEQPTSLDLIRIVIYQPHMLQIFRSAMEACITSAEGGPGFLSKIAGWFGFGKGGSATSYPTESKNTLREKGNSYLEIFAGCKKDIDKAVEEIEKDVAYHCKLKVIERDAISKLSKQQARKILSLQEKHDAVVTIEEEIGRISIRGDAEDVLDVATTIHEILTQQIEEEHTRGVEELVFKSTQWSYYDDDNILVPYHSSVNLQIEKAFGDGQNSVIVLIDETRCEIVFNDMKETCLEDGVERVVIRKEIGKGVPLPNEWGLHPTDSSGNEKEIHLVPLDPVNYANEYKKVADEVRKTSPVTIIKIERIQNPGLFRAYIIRKDQMEQKNDSNEKTLFHGTEESSCASINKKGFNRSYCGKNGKSYM</sequence>
<feature type="region of interest" description="Disordered" evidence="7">
    <location>
        <begin position="225"/>
        <end position="277"/>
    </location>
</feature>
<dbReference type="Pfam" id="PF02825">
    <property type="entry name" value="WWE"/>
    <property type="match status" value="1"/>
</dbReference>
<dbReference type="InterPro" id="IPR052056">
    <property type="entry name" value="Mono-ARTD/PARP"/>
</dbReference>
<dbReference type="SUPFAM" id="SSF117839">
    <property type="entry name" value="WWE domain"/>
    <property type="match status" value="1"/>
</dbReference>
<dbReference type="PANTHER" id="PTHR14453:SF67">
    <property type="entry name" value="POLY [ADP-RIBOSE] POLYMERASE"/>
    <property type="match status" value="1"/>
</dbReference>
<evidence type="ECO:0000256" key="4">
    <source>
        <dbReference type="ARBA" id="ARBA00023027"/>
    </source>
</evidence>
<name>A0A9W9ZPP0_9CNID</name>
<dbReference type="InterPro" id="IPR037197">
    <property type="entry name" value="WWE_dom_sf"/>
</dbReference>
<dbReference type="GO" id="GO:0070212">
    <property type="term" value="P:protein poly-ADP-ribosylation"/>
    <property type="evidence" value="ECO:0007669"/>
    <property type="project" value="TreeGrafter"/>
</dbReference>
<dbReference type="PROSITE" id="PS51059">
    <property type="entry name" value="PARP_CATALYTIC"/>
    <property type="match status" value="1"/>
</dbReference>
<dbReference type="GO" id="GO:0003714">
    <property type="term" value="F:transcription corepressor activity"/>
    <property type="evidence" value="ECO:0007669"/>
    <property type="project" value="TreeGrafter"/>
</dbReference>
<feature type="region of interest" description="Disordered" evidence="7">
    <location>
        <begin position="1"/>
        <end position="52"/>
    </location>
</feature>
<dbReference type="SUPFAM" id="SSF52949">
    <property type="entry name" value="Macro domain-like"/>
    <property type="match status" value="2"/>
</dbReference>
<keyword evidence="5" id="KW-0539">Nucleus</keyword>
<feature type="domain" description="Macro" evidence="10">
    <location>
        <begin position="32"/>
        <end position="226"/>
    </location>
</feature>
<protein>
    <recommendedName>
        <fullName evidence="6">Poly [ADP-ribose] polymerase</fullName>
        <shortName evidence="6">PARP</shortName>
        <ecNumber evidence="6">2.4.2.-</ecNumber>
    </recommendedName>
</protein>
<evidence type="ECO:0000256" key="6">
    <source>
        <dbReference type="RuleBase" id="RU362114"/>
    </source>
</evidence>
<feature type="compositionally biased region" description="Low complexity" evidence="7">
    <location>
        <begin position="38"/>
        <end position="52"/>
    </location>
</feature>
<dbReference type="GO" id="GO:0005737">
    <property type="term" value="C:cytoplasm"/>
    <property type="evidence" value="ECO:0007669"/>
    <property type="project" value="TreeGrafter"/>
</dbReference>
<evidence type="ECO:0000256" key="1">
    <source>
        <dbReference type="ARBA" id="ARBA00004123"/>
    </source>
</evidence>
<dbReference type="Pfam" id="PF00644">
    <property type="entry name" value="PARP"/>
    <property type="match status" value="1"/>
</dbReference>
<dbReference type="GO" id="GO:0003950">
    <property type="term" value="F:NAD+ poly-ADP-ribosyltransferase activity"/>
    <property type="evidence" value="ECO:0007669"/>
    <property type="project" value="UniProtKB-UniRule"/>
</dbReference>
<evidence type="ECO:0000259" key="9">
    <source>
        <dbReference type="PROSITE" id="PS51059"/>
    </source>
</evidence>
<evidence type="ECO:0000256" key="3">
    <source>
        <dbReference type="ARBA" id="ARBA00022679"/>
    </source>
</evidence>
<evidence type="ECO:0000256" key="5">
    <source>
        <dbReference type="ARBA" id="ARBA00023242"/>
    </source>
</evidence>
<dbReference type="InterPro" id="IPR012317">
    <property type="entry name" value="Poly(ADP-ribose)pol_cat_dom"/>
</dbReference>
<keyword evidence="12" id="KW-1185">Reference proteome</keyword>
<dbReference type="InterPro" id="IPR002589">
    <property type="entry name" value="Macro_dom"/>
</dbReference>
<feature type="compositionally biased region" description="Basic and acidic residues" evidence="7">
    <location>
        <begin position="1"/>
        <end position="11"/>
    </location>
</feature>
<dbReference type="EC" id="2.4.2.-" evidence="6"/>
<dbReference type="InterPro" id="IPR004170">
    <property type="entry name" value="WWE_dom"/>
</dbReference>
<dbReference type="GO" id="GO:0010629">
    <property type="term" value="P:negative regulation of gene expression"/>
    <property type="evidence" value="ECO:0007669"/>
    <property type="project" value="TreeGrafter"/>
</dbReference>
<dbReference type="Gene3D" id="3.40.220.10">
    <property type="entry name" value="Leucine Aminopeptidase, subunit E, domain 1"/>
    <property type="match status" value="2"/>
</dbReference>
<dbReference type="Gene3D" id="3.90.228.10">
    <property type="match status" value="1"/>
</dbReference>
<dbReference type="OrthoDB" id="6159649at2759"/>
<dbReference type="SMART" id="SM00506">
    <property type="entry name" value="A1pp"/>
    <property type="match status" value="2"/>
</dbReference>
<feature type="domain" description="Macro" evidence="10">
    <location>
        <begin position="288"/>
        <end position="465"/>
    </location>
</feature>
<evidence type="ECO:0000256" key="7">
    <source>
        <dbReference type="SAM" id="MobiDB-lite"/>
    </source>
</evidence>
<comment type="subcellular location">
    <subcellularLocation>
        <location evidence="1">Nucleus</location>
    </subcellularLocation>
</comment>